<sequence length="250" mass="29244">MIQKFDMWITPLNRVTTIHLHLPDNYYESNESYPVMYMFDGHNLFHDEEATFGKSWGLENFLNWYQKPFIIVGIESDHRGSQRLQEYTPYVLSNTFFGSSNGDGALLMEWIIRELKPHIDYHYRTWPQREATGIAGSSMGGLMAMYGVVHHNDVFSKAACLSPSVMICIERLSDELFYNDINPDTRIYWSFGSKELSARNRILSERALQDFQGMLEYRGGRGNVNIVEGGKHNEESWNRESPYYFDFLWN</sequence>
<dbReference type="Proteomes" id="UP000186341">
    <property type="component" value="Unassembled WGS sequence"/>
</dbReference>
<gene>
    <name evidence="1" type="ORF">BO222_07370</name>
</gene>
<accession>A0A1U7NFI3</accession>
<evidence type="ECO:0000313" key="1">
    <source>
        <dbReference type="EMBL" id="OLU39089.1"/>
    </source>
</evidence>
<protein>
    <submittedName>
        <fullName evidence="1">Carbohydrate esterase</fullName>
    </submittedName>
</protein>
<keyword evidence="2" id="KW-1185">Reference proteome</keyword>
<dbReference type="AlphaFoldDB" id="A0A1U7NFI3"/>
<dbReference type="EMBL" id="MPJW01000142">
    <property type="protein sequence ID" value="OLU39089.1"/>
    <property type="molecule type" value="Genomic_DNA"/>
</dbReference>
<dbReference type="OrthoDB" id="9794761at2"/>
<dbReference type="Pfam" id="PF00756">
    <property type="entry name" value="Esterase"/>
    <property type="match status" value="1"/>
</dbReference>
<dbReference type="PANTHER" id="PTHR48098:SF6">
    <property type="entry name" value="FERRI-BACILLIBACTIN ESTERASE BESA"/>
    <property type="match status" value="1"/>
</dbReference>
<dbReference type="Gene3D" id="3.40.50.1820">
    <property type="entry name" value="alpha/beta hydrolase"/>
    <property type="match status" value="1"/>
</dbReference>
<dbReference type="InterPro" id="IPR000801">
    <property type="entry name" value="Esterase-like"/>
</dbReference>
<dbReference type="SUPFAM" id="SSF53474">
    <property type="entry name" value="alpha/beta-Hydrolases"/>
    <property type="match status" value="1"/>
</dbReference>
<proteinExistence type="predicted"/>
<dbReference type="PANTHER" id="PTHR48098">
    <property type="entry name" value="ENTEROCHELIN ESTERASE-RELATED"/>
    <property type="match status" value="1"/>
</dbReference>
<dbReference type="InterPro" id="IPR029058">
    <property type="entry name" value="AB_hydrolase_fold"/>
</dbReference>
<name>A0A1U7NFI3_9FIRM</name>
<evidence type="ECO:0000313" key="2">
    <source>
        <dbReference type="Proteomes" id="UP000186341"/>
    </source>
</evidence>
<dbReference type="GeneID" id="82203006"/>
<reference evidence="1 2" key="1">
    <citation type="submission" date="2016-11" db="EMBL/GenBank/DDBJ databases">
        <title>Description of two novel members of the family Erysipelotrichaceae: Ileibacterium lipovorans gen. nov., sp. nov. and Dubosiella newyorkensis, gen. nov., sp. nov.</title>
        <authorList>
            <person name="Cox L.M."/>
            <person name="Sohn J."/>
            <person name="Tyrrell K.L."/>
            <person name="Citron D.M."/>
            <person name="Lawson P.A."/>
            <person name="Patel N.B."/>
            <person name="Iizumi T."/>
            <person name="Perez-Perez G.I."/>
            <person name="Goldstein E.J."/>
            <person name="Blaser M.J."/>
        </authorList>
    </citation>
    <scope>NUCLEOTIDE SEQUENCE [LARGE SCALE GENOMIC DNA]</scope>
    <source>
        <strain evidence="1 2">NYU-BL-A3</strain>
    </source>
</reference>
<dbReference type="RefSeq" id="WP_075819784.1">
    <property type="nucleotide sequence ID" value="NZ_CAJUTZ010000034.1"/>
</dbReference>
<comment type="caution">
    <text evidence="1">The sequence shown here is derived from an EMBL/GenBank/DDBJ whole genome shotgun (WGS) entry which is preliminary data.</text>
</comment>
<dbReference type="InterPro" id="IPR050583">
    <property type="entry name" value="Mycobacterial_A85_antigen"/>
</dbReference>
<organism evidence="1 2">
    <name type="scientific">Ileibacterium valens</name>
    <dbReference type="NCBI Taxonomy" id="1862668"/>
    <lineage>
        <taxon>Bacteria</taxon>
        <taxon>Bacillati</taxon>
        <taxon>Bacillota</taxon>
        <taxon>Erysipelotrichia</taxon>
        <taxon>Erysipelotrichales</taxon>
        <taxon>Erysipelotrichaceae</taxon>
        <taxon>Ileibacterium</taxon>
    </lineage>
</organism>